<organism evidence="6 9">
    <name type="scientific">Acidovorax delafieldii</name>
    <name type="common">Pseudomonas delafieldii</name>
    <dbReference type="NCBI Taxonomy" id="47920"/>
    <lineage>
        <taxon>Bacteria</taxon>
        <taxon>Pseudomonadati</taxon>
        <taxon>Pseudomonadota</taxon>
        <taxon>Betaproteobacteria</taxon>
        <taxon>Burkholderiales</taxon>
        <taxon>Comamonadaceae</taxon>
        <taxon>Acidovorax</taxon>
    </lineage>
</organism>
<dbReference type="AlphaFoldDB" id="A0AAJ2F4W7"/>
<dbReference type="PANTHER" id="PTHR38777:SF1">
    <property type="entry name" value="DNAK SUPPRESSOR PROTEIN"/>
    <property type="match status" value="1"/>
</dbReference>
<evidence type="ECO:0000256" key="1">
    <source>
        <dbReference type="ARBA" id="ARBA00022723"/>
    </source>
</evidence>
<dbReference type="RefSeq" id="WP_209819973.1">
    <property type="nucleotide sequence ID" value="NZ_JAVDTL010000004.1"/>
</dbReference>
<dbReference type="PANTHER" id="PTHR38777">
    <property type="entry name" value="FELS-2 PROPHAGE PROTEIN"/>
    <property type="match status" value="1"/>
</dbReference>
<evidence type="ECO:0000313" key="8">
    <source>
        <dbReference type="Proteomes" id="UP001249076"/>
    </source>
</evidence>
<dbReference type="EMBL" id="JAVDTS010000005">
    <property type="protein sequence ID" value="MDR6838715.1"/>
    <property type="molecule type" value="Genomic_DNA"/>
</dbReference>
<accession>A0AAJ2F4W7</accession>
<comment type="caution">
    <text evidence="6">The sequence shown here is derived from an EMBL/GenBank/DDBJ whole genome shotgun (WGS) entry which is preliminary data.</text>
</comment>
<dbReference type="Proteomes" id="UP001249076">
    <property type="component" value="Unassembled WGS sequence"/>
</dbReference>
<dbReference type="PROSITE" id="PS51128">
    <property type="entry name" value="ZF_DKSA_2"/>
    <property type="match status" value="1"/>
</dbReference>
<evidence type="ECO:0000256" key="3">
    <source>
        <dbReference type="ARBA" id="ARBA00022833"/>
    </source>
</evidence>
<evidence type="ECO:0000256" key="2">
    <source>
        <dbReference type="ARBA" id="ARBA00022771"/>
    </source>
</evidence>
<dbReference type="Proteomes" id="UP001253458">
    <property type="component" value="Unassembled WGS sequence"/>
</dbReference>
<evidence type="ECO:0000313" key="7">
    <source>
        <dbReference type="EMBL" id="MDR6838715.1"/>
    </source>
</evidence>
<keyword evidence="8" id="KW-1185">Reference proteome</keyword>
<keyword evidence="3" id="KW-0862">Zinc</keyword>
<comment type="caution">
    <text evidence="4">Lacks conserved residue(s) required for the propagation of feature annotation.</text>
</comment>
<reference evidence="6 8" key="1">
    <citation type="submission" date="2023-07" db="EMBL/GenBank/DDBJ databases">
        <title>Sorghum-associated microbial communities from plants grown in Nebraska, USA.</title>
        <authorList>
            <person name="Schachtman D."/>
        </authorList>
    </citation>
    <scope>NUCLEOTIDE SEQUENCE</scope>
    <source>
        <strain evidence="7 8">BE105</strain>
        <strain evidence="6">BE69</strain>
    </source>
</reference>
<dbReference type="EMBL" id="JAVDTL010000004">
    <property type="protein sequence ID" value="MDR6767493.1"/>
    <property type="molecule type" value="Genomic_DNA"/>
</dbReference>
<dbReference type="Gene3D" id="1.20.120.910">
    <property type="entry name" value="DksA, coiled-coil domain"/>
    <property type="match status" value="1"/>
</dbReference>
<dbReference type="SUPFAM" id="SSF57716">
    <property type="entry name" value="Glucocorticoid receptor-like (DNA-binding domain)"/>
    <property type="match status" value="1"/>
</dbReference>
<evidence type="ECO:0000256" key="4">
    <source>
        <dbReference type="PROSITE-ProRule" id="PRU00510"/>
    </source>
</evidence>
<dbReference type="InterPro" id="IPR000962">
    <property type="entry name" value="Znf_DskA_TraR"/>
</dbReference>
<dbReference type="Pfam" id="PF01258">
    <property type="entry name" value="zf-dskA_traR"/>
    <property type="match status" value="1"/>
</dbReference>
<evidence type="ECO:0000313" key="6">
    <source>
        <dbReference type="EMBL" id="MDR6767493.1"/>
    </source>
</evidence>
<keyword evidence="2" id="KW-0863">Zinc-finger</keyword>
<sequence>MTDDIDRAQAREAEMLSDALHNQAHRAGLSGKTPADSAEFCQARGCGEEIPDARRQKVPGVQFCVACQARREKRGNR</sequence>
<evidence type="ECO:0000313" key="9">
    <source>
        <dbReference type="Proteomes" id="UP001253458"/>
    </source>
</evidence>
<feature type="domain" description="Zinc finger DksA/TraR C4-type" evidence="5">
    <location>
        <begin position="45"/>
        <end position="73"/>
    </location>
</feature>
<dbReference type="GO" id="GO:1900378">
    <property type="term" value="P:positive regulation of secondary metabolite biosynthetic process"/>
    <property type="evidence" value="ECO:0007669"/>
    <property type="project" value="TreeGrafter"/>
</dbReference>
<proteinExistence type="predicted"/>
<dbReference type="GO" id="GO:0008270">
    <property type="term" value="F:zinc ion binding"/>
    <property type="evidence" value="ECO:0007669"/>
    <property type="project" value="UniProtKB-KW"/>
</dbReference>
<gene>
    <name evidence="6" type="ORF">J2W88_002774</name>
    <name evidence="7" type="ORF">J2W93_003562</name>
</gene>
<keyword evidence="1" id="KW-0479">Metal-binding</keyword>
<name>A0AAJ2F4W7_ACIDE</name>
<protein>
    <submittedName>
        <fullName evidence="6">Phage/conjugal plasmid C-4 type zinc finger TraR family protein</fullName>
    </submittedName>
</protein>
<evidence type="ECO:0000259" key="5">
    <source>
        <dbReference type="Pfam" id="PF01258"/>
    </source>
</evidence>